<feature type="transmembrane region" description="Helical" evidence="7">
    <location>
        <begin position="162"/>
        <end position="180"/>
    </location>
</feature>
<sequence length="243" mass="27163">MEKEINIKHVFTIVRRRLWIMAMFIIIATSIGAAYTLFFKTPLYASSSRIIIPANNENMSTLKVMVNEPAVLEKVAAQLNINRSASALSGQISTENVQGSQIVKINVVDTNSKLAAKIANTTAVVYKQEAANILNFENVSILSEAKTSQYAVPMNINHQKTIMMAFCIGLILSIGFIFLLDSLDDTVKSERSIEMLLDIPTLGSISKMNKRNTVDKYSKKVSAPVREVERWFLKEEKDSRKKA</sequence>
<evidence type="ECO:0000256" key="3">
    <source>
        <dbReference type="ARBA" id="ARBA00022475"/>
    </source>
</evidence>
<evidence type="ECO:0000256" key="5">
    <source>
        <dbReference type="ARBA" id="ARBA00022989"/>
    </source>
</evidence>
<keyword evidence="5 7" id="KW-1133">Transmembrane helix</keyword>
<dbReference type="AlphaFoldDB" id="A0A073KD75"/>
<comment type="similarity">
    <text evidence="2">Belongs to the CpsC/CapA family.</text>
</comment>
<reference evidence="9 10" key="1">
    <citation type="submission" date="2014-06" db="EMBL/GenBank/DDBJ databases">
        <title>Draft genome sequence of Bacillus manliponensis JCM 15802 (MCCC 1A00708).</title>
        <authorList>
            <person name="Lai Q."/>
            <person name="Liu Y."/>
            <person name="Shao Z."/>
        </authorList>
    </citation>
    <scope>NUCLEOTIDE SEQUENCE [LARGE SCALE GENOMIC DNA]</scope>
    <source>
        <strain evidence="9 10">JCM 15802</strain>
    </source>
</reference>
<dbReference type="Proteomes" id="UP000027822">
    <property type="component" value="Unassembled WGS sequence"/>
</dbReference>
<feature type="transmembrane region" description="Helical" evidence="7">
    <location>
        <begin position="18"/>
        <end position="39"/>
    </location>
</feature>
<proteinExistence type="inferred from homology"/>
<evidence type="ECO:0000313" key="9">
    <source>
        <dbReference type="EMBL" id="KEK20273.1"/>
    </source>
</evidence>
<comment type="subcellular location">
    <subcellularLocation>
        <location evidence="1">Cell membrane</location>
        <topology evidence="1">Multi-pass membrane protein</topology>
    </subcellularLocation>
</comment>
<evidence type="ECO:0000256" key="7">
    <source>
        <dbReference type="SAM" id="Phobius"/>
    </source>
</evidence>
<keyword evidence="4 7" id="KW-0812">Transmembrane</keyword>
<dbReference type="PANTHER" id="PTHR32309:SF31">
    <property type="entry name" value="CAPSULAR EXOPOLYSACCHARIDE FAMILY"/>
    <property type="match status" value="1"/>
</dbReference>
<dbReference type="InterPro" id="IPR003856">
    <property type="entry name" value="LPS_length_determ_N"/>
</dbReference>
<dbReference type="RefSeq" id="WP_034637660.1">
    <property type="nucleotide sequence ID" value="NZ_CBCSJC010000003.1"/>
</dbReference>
<evidence type="ECO:0000256" key="4">
    <source>
        <dbReference type="ARBA" id="ARBA00022692"/>
    </source>
</evidence>
<accession>A0A073KD75</accession>
<dbReference type="Pfam" id="PF02706">
    <property type="entry name" value="Wzz"/>
    <property type="match status" value="1"/>
</dbReference>
<dbReference type="eggNOG" id="COG3944">
    <property type="taxonomic scope" value="Bacteria"/>
</dbReference>
<dbReference type="GO" id="GO:0005886">
    <property type="term" value="C:plasma membrane"/>
    <property type="evidence" value="ECO:0007669"/>
    <property type="project" value="UniProtKB-SubCell"/>
</dbReference>
<gene>
    <name evidence="9" type="ORF">BAMA_17700</name>
</gene>
<evidence type="ECO:0000256" key="1">
    <source>
        <dbReference type="ARBA" id="ARBA00004651"/>
    </source>
</evidence>
<dbReference type="OrthoDB" id="2365115at2"/>
<keyword evidence="6 7" id="KW-0472">Membrane</keyword>
<dbReference type="STRING" id="574376.BAMA_17700"/>
<comment type="caution">
    <text evidence="9">The sequence shown here is derived from an EMBL/GenBank/DDBJ whole genome shotgun (WGS) entry which is preliminary data.</text>
</comment>
<evidence type="ECO:0000256" key="2">
    <source>
        <dbReference type="ARBA" id="ARBA00006683"/>
    </source>
</evidence>
<dbReference type="EMBL" id="JOTN01000004">
    <property type="protein sequence ID" value="KEK20273.1"/>
    <property type="molecule type" value="Genomic_DNA"/>
</dbReference>
<keyword evidence="10" id="KW-1185">Reference proteome</keyword>
<feature type="domain" description="Polysaccharide chain length determinant N-terminal" evidence="8">
    <location>
        <begin position="4"/>
        <end position="70"/>
    </location>
</feature>
<evidence type="ECO:0000259" key="8">
    <source>
        <dbReference type="Pfam" id="PF02706"/>
    </source>
</evidence>
<keyword evidence="3" id="KW-1003">Cell membrane</keyword>
<protein>
    <submittedName>
        <fullName evidence="9">Lipopolysaccharide biosynthesis protein</fullName>
    </submittedName>
</protein>
<evidence type="ECO:0000313" key="10">
    <source>
        <dbReference type="Proteomes" id="UP000027822"/>
    </source>
</evidence>
<name>A0A073KD75_9BACI</name>
<dbReference type="InterPro" id="IPR050445">
    <property type="entry name" value="Bact_polysacc_biosynth/exp"/>
</dbReference>
<organism evidence="9 10">
    <name type="scientific">Bacillus manliponensis</name>
    <dbReference type="NCBI Taxonomy" id="574376"/>
    <lineage>
        <taxon>Bacteria</taxon>
        <taxon>Bacillati</taxon>
        <taxon>Bacillota</taxon>
        <taxon>Bacilli</taxon>
        <taxon>Bacillales</taxon>
        <taxon>Bacillaceae</taxon>
        <taxon>Bacillus</taxon>
        <taxon>Bacillus cereus group</taxon>
    </lineage>
</organism>
<dbReference type="PANTHER" id="PTHR32309">
    <property type="entry name" value="TYROSINE-PROTEIN KINASE"/>
    <property type="match status" value="1"/>
</dbReference>
<evidence type="ECO:0000256" key="6">
    <source>
        <dbReference type="ARBA" id="ARBA00023136"/>
    </source>
</evidence>